<evidence type="ECO:0000313" key="8">
    <source>
        <dbReference type="EMBL" id="BEI89267.1"/>
    </source>
</evidence>
<evidence type="ECO:0000256" key="4">
    <source>
        <dbReference type="ARBA" id="ARBA00023163"/>
    </source>
</evidence>
<dbReference type="EMBL" id="AP028213">
    <property type="protein sequence ID" value="BEI89267.1"/>
    <property type="molecule type" value="Genomic_DNA"/>
</dbReference>
<dbReference type="PANTHER" id="PTHR47338:SF19">
    <property type="entry name" value="ZN(II)2CYS6 TRANSCRIPTION FACTOR (EUROFUNG)"/>
    <property type="match status" value="1"/>
</dbReference>
<dbReference type="SMART" id="SM00066">
    <property type="entry name" value="GAL4"/>
    <property type="match status" value="1"/>
</dbReference>
<keyword evidence="5" id="KW-0539">Nucleus</keyword>
<dbReference type="PANTHER" id="PTHR47338">
    <property type="entry name" value="ZN(II)2CYS6 TRANSCRIPTION FACTOR (EUROFUNG)-RELATED"/>
    <property type="match status" value="1"/>
</dbReference>
<keyword evidence="4" id="KW-0804">Transcription</keyword>
<gene>
    <name evidence="8" type="ORF">CcaverHIS019_0206290</name>
</gene>
<dbReference type="PROSITE" id="PS00463">
    <property type="entry name" value="ZN2_CY6_FUNGAL_1"/>
    <property type="match status" value="1"/>
</dbReference>
<evidence type="ECO:0000256" key="5">
    <source>
        <dbReference type="ARBA" id="ARBA00023242"/>
    </source>
</evidence>
<feature type="compositionally biased region" description="Polar residues" evidence="6">
    <location>
        <begin position="1"/>
        <end position="10"/>
    </location>
</feature>
<dbReference type="Gene3D" id="4.10.240.10">
    <property type="entry name" value="Zn(2)-C6 fungal-type DNA-binding domain"/>
    <property type="match status" value="1"/>
</dbReference>
<reference evidence="8" key="1">
    <citation type="journal article" date="2023" name="BMC Genomics">
        <title>Chromosome-level genome assemblies of Cutaneotrichosporon spp. (Trichosporonales, Basidiomycota) reveal imbalanced evolution between nucleotide sequences and chromosome synteny.</title>
        <authorList>
            <person name="Kobayashi Y."/>
            <person name="Kayamori A."/>
            <person name="Aoki K."/>
            <person name="Shiwa Y."/>
            <person name="Matsutani M."/>
            <person name="Fujita N."/>
            <person name="Sugita T."/>
            <person name="Iwasaki W."/>
            <person name="Tanaka N."/>
            <person name="Takashima M."/>
        </authorList>
    </citation>
    <scope>NUCLEOTIDE SEQUENCE</scope>
    <source>
        <strain evidence="8">HIS019</strain>
    </source>
</reference>
<dbReference type="Pfam" id="PF00172">
    <property type="entry name" value="Zn_clus"/>
    <property type="match status" value="1"/>
</dbReference>
<dbReference type="GO" id="GO:0008270">
    <property type="term" value="F:zinc ion binding"/>
    <property type="evidence" value="ECO:0007669"/>
    <property type="project" value="InterPro"/>
</dbReference>
<accession>A0AA48IAM0</accession>
<sequence length="647" mass="71135">MTGASSSNEADASPRQGNGEKKRRLNTTRTSQACTRCRSLKMKCIGATDPPCRRCRRTGATCDFIPRANAARPWSPGPYPSHTCTELWRNEVNNRLKALETANARLEALVAGREHVSMAGPAPPFKNGLDLEPERGSSQSQFAGVLSALERLKQELPAHLALDEAWAPQTVTRLWESFRDHMPGLHFFSGQVSFSHPTPLLAVSILYVAAAHYTSPGMGQFQPVYFAAFTRAVGTLAVPDCPIRGPCLAGEDGQPVSAKFDDVLGIILVGLLALGWVDTVGMWVNTAYRLLLDGMAEERSRRLHEWRSLWEGLRTIELEHSSLHLICPALPREPPDPPFSSTAPQETRDAGGSIGQLLSIMQRCMPRFVGRGLPTVWETVCGTGPPTQGGVSTEPEDMAAIQTWAAEIDGWYRKVAADTVNATDYIKSITLLNYHLHKIFVLSIFFPLRGISYTSASQRIELLQSARVVLKIEQNFEVWSSWDLVMVTNASLVLLQAYSQGAGQQEDIDLIQYHLNLLNGTHQTAPSLRHTLSTRLETALQAMRTPVRTLRPLPTMSPGASRASVDQAVDWQLQAQPQSAQGAQPMQPAPHQDRGFLFMDQVPDLGMLPAVTNINVDNNVVADWPPFLVNLFGYDNGGAHQQFQGPV</sequence>
<dbReference type="KEGG" id="ccac:CcaHIS019_0206290"/>
<evidence type="ECO:0000256" key="1">
    <source>
        <dbReference type="ARBA" id="ARBA00004123"/>
    </source>
</evidence>
<keyword evidence="9" id="KW-1185">Reference proteome</keyword>
<dbReference type="PROSITE" id="PS50048">
    <property type="entry name" value="ZN2_CY6_FUNGAL_2"/>
    <property type="match status" value="1"/>
</dbReference>
<dbReference type="Proteomes" id="UP001233271">
    <property type="component" value="Chromosome 2"/>
</dbReference>
<dbReference type="CDD" id="cd00067">
    <property type="entry name" value="GAL4"/>
    <property type="match status" value="1"/>
</dbReference>
<keyword evidence="3" id="KW-0805">Transcription regulation</keyword>
<evidence type="ECO:0000256" key="6">
    <source>
        <dbReference type="SAM" id="MobiDB-lite"/>
    </source>
</evidence>
<dbReference type="GeneID" id="85493138"/>
<dbReference type="InterPro" id="IPR001138">
    <property type="entry name" value="Zn2Cys6_DnaBD"/>
</dbReference>
<dbReference type="RefSeq" id="XP_060454533.1">
    <property type="nucleotide sequence ID" value="XM_060597661.1"/>
</dbReference>
<protein>
    <recommendedName>
        <fullName evidence="7">Zn(2)-C6 fungal-type domain-containing protein</fullName>
    </recommendedName>
</protein>
<dbReference type="GO" id="GO:0005634">
    <property type="term" value="C:nucleus"/>
    <property type="evidence" value="ECO:0007669"/>
    <property type="project" value="UniProtKB-SubCell"/>
</dbReference>
<evidence type="ECO:0000259" key="7">
    <source>
        <dbReference type="PROSITE" id="PS50048"/>
    </source>
</evidence>
<feature type="domain" description="Zn(2)-C6 fungal-type" evidence="7">
    <location>
        <begin position="33"/>
        <end position="64"/>
    </location>
</feature>
<evidence type="ECO:0000256" key="3">
    <source>
        <dbReference type="ARBA" id="ARBA00023015"/>
    </source>
</evidence>
<dbReference type="GO" id="GO:0000981">
    <property type="term" value="F:DNA-binding transcription factor activity, RNA polymerase II-specific"/>
    <property type="evidence" value="ECO:0007669"/>
    <property type="project" value="InterPro"/>
</dbReference>
<dbReference type="AlphaFoldDB" id="A0AA48IAM0"/>
<proteinExistence type="predicted"/>
<dbReference type="InterPro" id="IPR050815">
    <property type="entry name" value="TF_fung"/>
</dbReference>
<feature type="region of interest" description="Disordered" evidence="6">
    <location>
        <begin position="1"/>
        <end position="28"/>
    </location>
</feature>
<organism evidence="8 9">
    <name type="scientific">Cutaneotrichosporon cavernicola</name>
    <dbReference type="NCBI Taxonomy" id="279322"/>
    <lineage>
        <taxon>Eukaryota</taxon>
        <taxon>Fungi</taxon>
        <taxon>Dikarya</taxon>
        <taxon>Basidiomycota</taxon>
        <taxon>Agaricomycotina</taxon>
        <taxon>Tremellomycetes</taxon>
        <taxon>Trichosporonales</taxon>
        <taxon>Trichosporonaceae</taxon>
        <taxon>Cutaneotrichosporon</taxon>
    </lineage>
</organism>
<dbReference type="InterPro" id="IPR036864">
    <property type="entry name" value="Zn2-C6_fun-type_DNA-bd_sf"/>
</dbReference>
<keyword evidence="2" id="KW-0479">Metal-binding</keyword>
<comment type="subcellular location">
    <subcellularLocation>
        <location evidence="1">Nucleus</location>
    </subcellularLocation>
</comment>
<dbReference type="SUPFAM" id="SSF57701">
    <property type="entry name" value="Zn2/Cys6 DNA-binding domain"/>
    <property type="match status" value="1"/>
</dbReference>
<evidence type="ECO:0000313" key="9">
    <source>
        <dbReference type="Proteomes" id="UP001233271"/>
    </source>
</evidence>
<name>A0AA48IAM0_9TREE</name>
<evidence type="ECO:0000256" key="2">
    <source>
        <dbReference type="ARBA" id="ARBA00022723"/>
    </source>
</evidence>